<dbReference type="Proteomes" id="UP000052230">
    <property type="component" value="Unassembled WGS sequence"/>
</dbReference>
<dbReference type="EMBL" id="CCXZ01000146">
    <property type="protein sequence ID" value="CEG17107.1"/>
    <property type="molecule type" value="Genomic_DNA"/>
</dbReference>
<accession>A0A0U5BUJ8</accession>
<gene>
    <name evidence="1" type="ORF">XAC3562_510003</name>
</gene>
<keyword evidence="2" id="KW-1185">Reference proteome</keyword>
<protein>
    <submittedName>
        <fullName evidence="1">Uncharacterized protein</fullName>
    </submittedName>
</protein>
<evidence type="ECO:0000313" key="2">
    <source>
        <dbReference type="Proteomes" id="UP000052230"/>
    </source>
</evidence>
<evidence type="ECO:0000313" key="1">
    <source>
        <dbReference type="EMBL" id="CEG17107.1"/>
    </source>
</evidence>
<organism evidence="1 2">
    <name type="scientific">Xanthomonas citri pv. citri</name>
    <dbReference type="NCBI Taxonomy" id="611301"/>
    <lineage>
        <taxon>Bacteria</taxon>
        <taxon>Pseudomonadati</taxon>
        <taxon>Pseudomonadota</taxon>
        <taxon>Gammaproteobacteria</taxon>
        <taxon>Lysobacterales</taxon>
        <taxon>Lysobacteraceae</taxon>
        <taxon>Xanthomonas</taxon>
    </lineage>
</organism>
<name>A0A0U5BUJ8_XANCI</name>
<reference evidence="1 2" key="1">
    <citation type="submission" date="2014-09" db="EMBL/GenBank/DDBJ databases">
        <authorList>
            <person name="Regsiter A."/>
        </authorList>
    </citation>
    <scope>NUCLEOTIDE SEQUENCE [LARGE SCALE GENOMIC DNA]</scope>
</reference>
<dbReference type="AlphaFoldDB" id="A0A0U5BUJ8"/>
<sequence length="26" mass="2929">MGMGLPPQKVIPLPLNYPLITFDIFL</sequence>
<proteinExistence type="predicted"/>
<comment type="caution">
    <text evidence="1">The sequence shown here is derived from an EMBL/GenBank/DDBJ whole genome shotgun (WGS) entry which is preliminary data.</text>
</comment>